<dbReference type="SMART" id="SM00233">
    <property type="entry name" value="PH"/>
    <property type="match status" value="1"/>
</dbReference>
<feature type="region of interest" description="Disordered" evidence="1">
    <location>
        <begin position="128"/>
        <end position="148"/>
    </location>
</feature>
<proteinExistence type="predicted"/>
<protein>
    <recommendedName>
        <fullName evidence="2">PH domain-containing protein</fullName>
    </recommendedName>
</protein>
<dbReference type="Proteomes" id="UP001430356">
    <property type="component" value="Unassembled WGS sequence"/>
</dbReference>
<gene>
    <name evidence="3" type="ORF">NESM_000090700</name>
</gene>
<feature type="region of interest" description="Disordered" evidence="1">
    <location>
        <begin position="316"/>
        <end position="346"/>
    </location>
</feature>
<dbReference type="PROSITE" id="PS50003">
    <property type="entry name" value="PH_DOMAIN"/>
    <property type="match status" value="1"/>
</dbReference>
<evidence type="ECO:0000256" key="1">
    <source>
        <dbReference type="SAM" id="MobiDB-lite"/>
    </source>
</evidence>
<organism evidence="3 4">
    <name type="scientific">Novymonas esmeraldas</name>
    <dbReference type="NCBI Taxonomy" id="1808958"/>
    <lineage>
        <taxon>Eukaryota</taxon>
        <taxon>Discoba</taxon>
        <taxon>Euglenozoa</taxon>
        <taxon>Kinetoplastea</taxon>
        <taxon>Metakinetoplastina</taxon>
        <taxon>Trypanosomatida</taxon>
        <taxon>Trypanosomatidae</taxon>
        <taxon>Novymonas</taxon>
    </lineage>
</organism>
<feature type="domain" description="PH" evidence="2">
    <location>
        <begin position="24"/>
        <end position="194"/>
    </location>
</feature>
<feature type="compositionally biased region" description="Basic and acidic residues" evidence="1">
    <location>
        <begin position="320"/>
        <end position="329"/>
    </location>
</feature>
<dbReference type="InterPro" id="IPR001849">
    <property type="entry name" value="PH_domain"/>
</dbReference>
<evidence type="ECO:0000313" key="3">
    <source>
        <dbReference type="EMBL" id="KAK7200367.1"/>
    </source>
</evidence>
<evidence type="ECO:0000259" key="2">
    <source>
        <dbReference type="PROSITE" id="PS50003"/>
    </source>
</evidence>
<accession>A0AAW0F5C2</accession>
<sequence>MSQSAEVAKPRTARRALPPLAPPPPLCEGWIEKYALCRGMFASKGWHRRYAFATHEGLGLCHSNPRSKSGSCVPGRPLRPSHAKTFVPFVRRRHGEVEMQPVYMIDDVSAARHPAVPQQGHNGICSETMSSAEGGSTHTAAAAASSSTNGSGGGMYYYFGLTFEEHHKRYLLLLRTPSPQEYIKWTTYLPLYVHEGSATRMVPLGHPLEAGRPQPTDVNHRRLTEKRETTLPSAISFHLDPDPCSAEEYTKIRRTCLNWDEGERGRVFASAAARVRSLCGQSESAASESIAEVQDQSAEEYGMAVSSLFEELSPAMPEYESQRSPHNHDNNGPVHNGAGGGGRGAGAAAYPRAVHVDAADRAAHDVALEAAVTKAPLNQRLLPVLLTGTGDGAAKDAYKHPRLENADAAAFSDPSMHGRGTL</sequence>
<dbReference type="AlphaFoldDB" id="A0AAW0F5C2"/>
<feature type="compositionally biased region" description="Low complexity" evidence="1">
    <location>
        <begin position="130"/>
        <end position="148"/>
    </location>
</feature>
<evidence type="ECO:0000313" key="4">
    <source>
        <dbReference type="Proteomes" id="UP001430356"/>
    </source>
</evidence>
<keyword evidence="4" id="KW-1185">Reference proteome</keyword>
<comment type="caution">
    <text evidence="3">The sequence shown here is derived from an EMBL/GenBank/DDBJ whole genome shotgun (WGS) entry which is preliminary data.</text>
</comment>
<name>A0AAW0F5C2_9TRYP</name>
<dbReference type="EMBL" id="JAECZO010000005">
    <property type="protein sequence ID" value="KAK7200367.1"/>
    <property type="molecule type" value="Genomic_DNA"/>
</dbReference>
<reference evidence="3 4" key="1">
    <citation type="journal article" date="2021" name="MBio">
        <title>A New Model Trypanosomatid, Novymonas esmeraldas: Genomic Perception of Its 'Candidatus Pandoraea novymonadis' Endosymbiont.</title>
        <authorList>
            <person name="Zakharova A."/>
            <person name="Saura A."/>
            <person name="Butenko A."/>
            <person name="Podesvova L."/>
            <person name="Warmusova S."/>
            <person name="Kostygov A.Y."/>
            <person name="Nenarokova A."/>
            <person name="Lukes J."/>
            <person name="Opperdoes F.R."/>
            <person name="Yurchenko V."/>
        </authorList>
    </citation>
    <scope>NUCLEOTIDE SEQUENCE [LARGE SCALE GENOMIC DNA]</scope>
    <source>
        <strain evidence="3 4">E262AT.01</strain>
    </source>
</reference>